<evidence type="ECO:0000313" key="2">
    <source>
        <dbReference type="EMBL" id="KAF7511290.1"/>
    </source>
</evidence>
<feature type="compositionally biased region" description="Polar residues" evidence="1">
    <location>
        <begin position="126"/>
        <end position="149"/>
    </location>
</feature>
<feature type="region of interest" description="Disordered" evidence="1">
    <location>
        <begin position="253"/>
        <end position="277"/>
    </location>
</feature>
<feature type="region of interest" description="Disordered" evidence="1">
    <location>
        <begin position="1"/>
        <end position="210"/>
    </location>
</feature>
<protein>
    <submittedName>
        <fullName evidence="2">Uncharacterized protein</fullName>
    </submittedName>
</protein>
<feature type="compositionally biased region" description="Basic residues" evidence="1">
    <location>
        <begin position="1"/>
        <end position="11"/>
    </location>
</feature>
<keyword evidence="3" id="KW-1185">Reference proteome</keyword>
<comment type="caution">
    <text evidence="2">The sequence shown here is derived from an EMBL/GenBank/DDBJ whole genome shotgun (WGS) entry which is preliminary data.</text>
</comment>
<dbReference type="EMBL" id="JAACFV010000021">
    <property type="protein sequence ID" value="KAF7511290.1"/>
    <property type="molecule type" value="Genomic_DNA"/>
</dbReference>
<gene>
    <name evidence="2" type="ORF">GJ744_004855</name>
</gene>
<feature type="compositionally biased region" description="Polar residues" evidence="1">
    <location>
        <begin position="70"/>
        <end position="93"/>
    </location>
</feature>
<dbReference type="AlphaFoldDB" id="A0A8H7ALD5"/>
<organism evidence="2 3">
    <name type="scientific">Endocarpon pusillum</name>
    <dbReference type="NCBI Taxonomy" id="364733"/>
    <lineage>
        <taxon>Eukaryota</taxon>
        <taxon>Fungi</taxon>
        <taxon>Dikarya</taxon>
        <taxon>Ascomycota</taxon>
        <taxon>Pezizomycotina</taxon>
        <taxon>Eurotiomycetes</taxon>
        <taxon>Chaetothyriomycetidae</taxon>
        <taxon>Verrucariales</taxon>
        <taxon>Verrucariaceae</taxon>
        <taxon>Endocarpon</taxon>
    </lineage>
</organism>
<dbReference type="Proteomes" id="UP000606974">
    <property type="component" value="Unassembled WGS sequence"/>
</dbReference>
<feature type="compositionally biased region" description="Basic and acidic residues" evidence="1">
    <location>
        <begin position="94"/>
        <end position="111"/>
    </location>
</feature>
<dbReference type="OrthoDB" id="5225441at2759"/>
<proteinExistence type="predicted"/>
<evidence type="ECO:0000256" key="1">
    <source>
        <dbReference type="SAM" id="MobiDB-lite"/>
    </source>
</evidence>
<accession>A0A8H7ALD5</accession>
<reference evidence="2" key="1">
    <citation type="submission" date="2020-02" db="EMBL/GenBank/DDBJ databases">
        <authorList>
            <person name="Palmer J.M."/>
        </authorList>
    </citation>
    <scope>NUCLEOTIDE SEQUENCE</scope>
    <source>
        <strain evidence="2">EPUS1.4</strain>
        <tissue evidence="2">Thallus</tissue>
    </source>
</reference>
<evidence type="ECO:0000313" key="3">
    <source>
        <dbReference type="Proteomes" id="UP000606974"/>
    </source>
</evidence>
<name>A0A8H7ALD5_9EURO</name>
<sequence length="311" mass="33964">MSIFSKLRRAKQAADSQKEKNNAAAETKPKPAPYKHIPIHAASDALLGAPAGRREEDRKAILAQHKRRSQYNLSRNPSSLSNVTTLNRGQSFTSREHVHGGTDQWKTRSRDFGLASNVPRMGHLTSPGTSTASSLRSQLQPTERSSGKTSMRRSRIDAIDPPPPLPNMAGHRPVRAYPNGVSPTKDVKFHLPSSRGNSPSHSLEEGSALSSRESSFCEANGSTAIPARHPRRPLTWEASGHNFVDPSCRQPLHPHQSSNRTVREVPRLSAVSTTPGPYPSLNPTAHHVENDLGFINFGFDSKDIGFPVAAH</sequence>